<dbReference type="PIRSF" id="PIRSF005651">
    <property type="entry name" value="HflC"/>
    <property type="match status" value="1"/>
</dbReference>
<keyword evidence="3 6" id="KW-0812">Transmembrane</keyword>
<gene>
    <name evidence="8" type="ORF">S01H4_36086</name>
</gene>
<dbReference type="Pfam" id="PF01145">
    <property type="entry name" value="Band_7"/>
    <property type="match status" value="1"/>
</dbReference>
<proteinExistence type="inferred from homology"/>
<dbReference type="SMART" id="SM00244">
    <property type="entry name" value="PHB"/>
    <property type="match status" value="1"/>
</dbReference>
<protein>
    <recommendedName>
        <fullName evidence="7">Band 7 domain-containing protein</fullName>
    </recommendedName>
</protein>
<dbReference type="AlphaFoldDB" id="X1AMI1"/>
<dbReference type="InterPro" id="IPR001972">
    <property type="entry name" value="Stomatin_HflK_fam"/>
</dbReference>
<evidence type="ECO:0000256" key="1">
    <source>
        <dbReference type="ARBA" id="ARBA00004370"/>
    </source>
</evidence>
<dbReference type="PANTHER" id="PTHR42911:SF1">
    <property type="entry name" value="MODULATOR OF FTSH PROTEASE HFLC"/>
    <property type="match status" value="1"/>
</dbReference>
<feature type="transmembrane region" description="Helical" evidence="6">
    <location>
        <begin position="7"/>
        <end position="27"/>
    </location>
</feature>
<comment type="subcellular location">
    <subcellularLocation>
        <location evidence="1">Membrane</location>
    </subcellularLocation>
</comment>
<reference evidence="8" key="1">
    <citation type="journal article" date="2014" name="Front. Microbiol.">
        <title>High frequency of phylogenetically diverse reductive dehalogenase-homologous genes in deep subseafloor sedimentary metagenomes.</title>
        <authorList>
            <person name="Kawai M."/>
            <person name="Futagami T."/>
            <person name="Toyoda A."/>
            <person name="Takaki Y."/>
            <person name="Nishi S."/>
            <person name="Hori S."/>
            <person name="Arai W."/>
            <person name="Tsubouchi T."/>
            <person name="Morono Y."/>
            <person name="Uchiyama I."/>
            <person name="Ito T."/>
            <person name="Fujiyama A."/>
            <person name="Inagaki F."/>
            <person name="Takami H."/>
        </authorList>
    </citation>
    <scope>NUCLEOTIDE SEQUENCE</scope>
    <source>
        <strain evidence="8">Expedition CK06-06</strain>
    </source>
</reference>
<dbReference type="PRINTS" id="PR00721">
    <property type="entry name" value="STOMATIN"/>
</dbReference>
<evidence type="ECO:0000256" key="6">
    <source>
        <dbReference type="SAM" id="Phobius"/>
    </source>
</evidence>
<comment type="similarity">
    <text evidence="2">Belongs to the band 7/mec-2 family. HflC subfamily.</text>
</comment>
<feature type="non-terminal residue" evidence="8">
    <location>
        <position position="258"/>
    </location>
</feature>
<dbReference type="Gene3D" id="3.30.479.30">
    <property type="entry name" value="Band 7 domain"/>
    <property type="match status" value="1"/>
</dbReference>
<evidence type="ECO:0000256" key="5">
    <source>
        <dbReference type="ARBA" id="ARBA00023136"/>
    </source>
</evidence>
<dbReference type="InterPro" id="IPR001107">
    <property type="entry name" value="Band_7"/>
</dbReference>
<evidence type="ECO:0000256" key="4">
    <source>
        <dbReference type="ARBA" id="ARBA00022989"/>
    </source>
</evidence>
<dbReference type="EMBL" id="BART01019252">
    <property type="protein sequence ID" value="GAG83819.1"/>
    <property type="molecule type" value="Genomic_DNA"/>
</dbReference>
<evidence type="ECO:0000256" key="2">
    <source>
        <dbReference type="ARBA" id="ARBA00007862"/>
    </source>
</evidence>
<accession>X1AMI1</accession>
<organism evidence="8">
    <name type="scientific">marine sediment metagenome</name>
    <dbReference type="NCBI Taxonomy" id="412755"/>
    <lineage>
        <taxon>unclassified sequences</taxon>
        <taxon>metagenomes</taxon>
        <taxon>ecological metagenomes</taxon>
    </lineage>
</organism>
<comment type="caution">
    <text evidence="8">The sequence shown here is derived from an EMBL/GenBank/DDBJ whole genome shotgun (WGS) entry which is preliminary data.</text>
</comment>
<dbReference type="CDD" id="cd03405">
    <property type="entry name" value="SPFH_HflC"/>
    <property type="match status" value="1"/>
</dbReference>
<sequence>MKTKAIAIIIGTVVVIVVLIVVNQTIFTVDVTKQVIITQFGEYKRTIDEPGLNFKIPFIQAVHLFEKRVLVSDAPPAEYLTLDKKRLVIDSYTRWRIINPLQFYKTVRNELGALARLDGIVFSELRTELAAHNFREIIGAQREPIMENVAQRAGVIVSEFGIELLDVRVKRADLPQEVQDSVYARMMAERERIAKLYRAEGEEQARIIRAQADKEEVIILADAYKVSKTLRGERGSITNFSILVRTRSIVSRYSLSRV</sequence>
<dbReference type="GO" id="GO:0016020">
    <property type="term" value="C:membrane"/>
    <property type="evidence" value="ECO:0007669"/>
    <property type="project" value="UniProtKB-SubCell"/>
</dbReference>
<keyword evidence="5 6" id="KW-0472">Membrane</keyword>
<name>X1AMI1_9ZZZZ</name>
<feature type="domain" description="Band 7" evidence="7">
    <location>
        <begin position="24"/>
        <end position="186"/>
    </location>
</feature>
<evidence type="ECO:0000259" key="7">
    <source>
        <dbReference type="SMART" id="SM00244"/>
    </source>
</evidence>
<dbReference type="PANTHER" id="PTHR42911">
    <property type="entry name" value="MODULATOR OF FTSH PROTEASE HFLC"/>
    <property type="match status" value="1"/>
</dbReference>
<dbReference type="InterPro" id="IPR010200">
    <property type="entry name" value="HflC"/>
</dbReference>
<keyword evidence="4 6" id="KW-1133">Transmembrane helix</keyword>
<dbReference type="SUPFAM" id="SSF117892">
    <property type="entry name" value="Band 7/SPFH domain"/>
    <property type="match status" value="1"/>
</dbReference>
<evidence type="ECO:0000313" key="8">
    <source>
        <dbReference type="EMBL" id="GAG83819.1"/>
    </source>
</evidence>
<evidence type="ECO:0000256" key="3">
    <source>
        <dbReference type="ARBA" id="ARBA00022692"/>
    </source>
</evidence>
<dbReference type="InterPro" id="IPR036013">
    <property type="entry name" value="Band_7/SPFH_dom_sf"/>
</dbReference>